<evidence type="ECO:0000313" key="2">
    <source>
        <dbReference type="Proteomes" id="UP001060170"/>
    </source>
</evidence>
<protein>
    <submittedName>
        <fullName evidence="1">Uncharacterized protein</fullName>
    </submittedName>
</protein>
<name>A0ACC0EMW5_9BASI</name>
<comment type="caution">
    <text evidence="1">The sequence shown here is derived from an EMBL/GenBank/DDBJ whole genome shotgun (WGS) entry which is preliminary data.</text>
</comment>
<organism evidence="1 2">
    <name type="scientific">Puccinia striiformis f. sp. tritici</name>
    <dbReference type="NCBI Taxonomy" id="168172"/>
    <lineage>
        <taxon>Eukaryota</taxon>
        <taxon>Fungi</taxon>
        <taxon>Dikarya</taxon>
        <taxon>Basidiomycota</taxon>
        <taxon>Pucciniomycotina</taxon>
        <taxon>Pucciniomycetes</taxon>
        <taxon>Pucciniales</taxon>
        <taxon>Pucciniaceae</taxon>
        <taxon>Puccinia</taxon>
    </lineage>
</organism>
<gene>
    <name evidence="1" type="ORF">MJO28_005607</name>
</gene>
<accession>A0ACC0EMW5</accession>
<reference evidence="2" key="1">
    <citation type="journal article" date="2018" name="BMC Genomics">
        <title>Genomic insights into host adaptation between the wheat stripe rust pathogen (Puccinia striiformis f. sp. tritici) and the barley stripe rust pathogen (Puccinia striiformis f. sp. hordei).</title>
        <authorList>
            <person name="Xia C."/>
            <person name="Wang M."/>
            <person name="Yin C."/>
            <person name="Cornejo O.E."/>
            <person name="Hulbert S.H."/>
            <person name="Chen X."/>
        </authorList>
    </citation>
    <scope>NUCLEOTIDE SEQUENCE [LARGE SCALE GENOMIC DNA]</scope>
    <source>
        <strain evidence="2">93-210</strain>
    </source>
</reference>
<proteinExistence type="predicted"/>
<reference evidence="2" key="2">
    <citation type="journal article" date="2018" name="Mol. Plant Microbe Interact.">
        <title>Genome sequence resources for the wheat stripe rust pathogen (Puccinia striiformis f. sp. tritici) and the barley stripe rust pathogen (Puccinia striiformis f. sp. hordei).</title>
        <authorList>
            <person name="Xia C."/>
            <person name="Wang M."/>
            <person name="Yin C."/>
            <person name="Cornejo O.E."/>
            <person name="Hulbert S.H."/>
            <person name="Chen X."/>
        </authorList>
    </citation>
    <scope>NUCLEOTIDE SEQUENCE [LARGE SCALE GENOMIC DNA]</scope>
    <source>
        <strain evidence="2">93-210</strain>
    </source>
</reference>
<sequence length="142" mass="16101">MLLTNQFHRSSKTLAIAALVIILYSVQVTAIPVTCEEYFGPSRNPHIAYCSAENQRYSCLYDSCSSHGITADVFSFGQCNLKKNDVVTQTIKAAVYVLQYHFTKGDGWVDAQDKNDGHWYRCFLTTSTLNERRPTCQTCRRS</sequence>
<dbReference type="Proteomes" id="UP001060170">
    <property type="component" value="Chromosome 5"/>
</dbReference>
<evidence type="ECO:0000313" key="1">
    <source>
        <dbReference type="EMBL" id="KAI7955207.1"/>
    </source>
</evidence>
<reference evidence="1 2" key="3">
    <citation type="journal article" date="2022" name="Microbiol. Spectr.">
        <title>Folding features and dynamics of 3D genome architecture in plant fungal pathogens.</title>
        <authorList>
            <person name="Xia C."/>
        </authorList>
    </citation>
    <scope>NUCLEOTIDE SEQUENCE [LARGE SCALE GENOMIC DNA]</scope>
    <source>
        <strain evidence="1 2">93-210</strain>
    </source>
</reference>
<keyword evidence="2" id="KW-1185">Reference proteome</keyword>
<dbReference type="EMBL" id="CM045869">
    <property type="protein sequence ID" value="KAI7955207.1"/>
    <property type="molecule type" value="Genomic_DNA"/>
</dbReference>